<comment type="caution">
    <text evidence="2">The sequence shown here is derived from an EMBL/GenBank/DDBJ whole genome shotgun (WGS) entry which is preliminary data.</text>
</comment>
<feature type="transmembrane region" description="Helical" evidence="1">
    <location>
        <begin position="20"/>
        <end position="41"/>
    </location>
</feature>
<accession>A0A941D625</accession>
<proteinExistence type="predicted"/>
<organism evidence="2 3">
    <name type="scientific">Phycicoccus avicenniae</name>
    <dbReference type="NCBI Taxonomy" id="2828860"/>
    <lineage>
        <taxon>Bacteria</taxon>
        <taxon>Bacillati</taxon>
        <taxon>Actinomycetota</taxon>
        <taxon>Actinomycetes</taxon>
        <taxon>Micrococcales</taxon>
        <taxon>Intrasporangiaceae</taxon>
        <taxon>Phycicoccus</taxon>
    </lineage>
</organism>
<name>A0A941D625_9MICO</name>
<keyword evidence="1" id="KW-0472">Membrane</keyword>
<sequence length="149" mass="15898">MTTGATRPSTDRPRTGPRQVAVVLGLTALVFGVLDALWLGVVSRDLYEQQIGHLLAERANVGAAAAFYVVYVLGLTHFVVRPSLDRALGRSLVDAAAFGLVTYATFDLTTMAVMRDVPLVVVLVDLAWGAAVCTATTAAVVTVLRRRSR</sequence>
<feature type="transmembrane region" description="Helical" evidence="1">
    <location>
        <begin position="92"/>
        <end position="114"/>
    </location>
</feature>
<keyword evidence="3" id="KW-1185">Reference proteome</keyword>
<feature type="transmembrane region" description="Helical" evidence="1">
    <location>
        <begin position="126"/>
        <end position="144"/>
    </location>
</feature>
<dbReference type="Proteomes" id="UP000677016">
    <property type="component" value="Unassembled WGS sequence"/>
</dbReference>
<keyword evidence="1" id="KW-1133">Transmembrane helix</keyword>
<dbReference type="AlphaFoldDB" id="A0A941D625"/>
<dbReference type="InterPro" id="IPR018687">
    <property type="entry name" value="DUF2177_membr"/>
</dbReference>
<reference evidence="2" key="1">
    <citation type="submission" date="2021-04" db="EMBL/GenBank/DDBJ databases">
        <title>Phycicoccus avicenniae sp. nov., a novel endophytic actinomycetes isolated from branch of Avicennia mariana.</title>
        <authorList>
            <person name="Tuo L."/>
        </authorList>
    </citation>
    <scope>NUCLEOTIDE SEQUENCE</scope>
    <source>
        <strain evidence="2">BSK3Z-2</strain>
    </source>
</reference>
<evidence type="ECO:0000313" key="2">
    <source>
        <dbReference type="EMBL" id="MBR7741798.1"/>
    </source>
</evidence>
<protein>
    <submittedName>
        <fullName evidence="2">DUF2177 family protein</fullName>
    </submittedName>
</protein>
<dbReference type="EMBL" id="JAGSNF010000001">
    <property type="protein sequence ID" value="MBR7741798.1"/>
    <property type="molecule type" value="Genomic_DNA"/>
</dbReference>
<feature type="transmembrane region" description="Helical" evidence="1">
    <location>
        <begin position="61"/>
        <end position="80"/>
    </location>
</feature>
<dbReference type="RefSeq" id="WP_211600964.1">
    <property type="nucleotide sequence ID" value="NZ_JAGSNF010000001.1"/>
</dbReference>
<keyword evidence="1" id="KW-0812">Transmembrane</keyword>
<evidence type="ECO:0000313" key="3">
    <source>
        <dbReference type="Proteomes" id="UP000677016"/>
    </source>
</evidence>
<gene>
    <name evidence="2" type="ORF">KC207_00630</name>
</gene>
<dbReference type="Pfam" id="PF09945">
    <property type="entry name" value="DUF2177"/>
    <property type="match status" value="1"/>
</dbReference>
<evidence type="ECO:0000256" key="1">
    <source>
        <dbReference type="SAM" id="Phobius"/>
    </source>
</evidence>